<evidence type="ECO:0000256" key="2">
    <source>
        <dbReference type="SAM" id="SignalP"/>
    </source>
</evidence>
<feature type="chain" id="PRO_5040953241" description="Apple domain-containing protein" evidence="2">
    <location>
        <begin position="22"/>
        <end position="830"/>
    </location>
</feature>
<feature type="region of interest" description="Disordered" evidence="1">
    <location>
        <begin position="355"/>
        <end position="382"/>
    </location>
</feature>
<accession>A0A9W8VJ66</accession>
<evidence type="ECO:0000256" key="1">
    <source>
        <dbReference type="SAM" id="MobiDB-lite"/>
    </source>
</evidence>
<evidence type="ECO:0000313" key="4">
    <source>
        <dbReference type="Proteomes" id="UP001152049"/>
    </source>
</evidence>
<proteinExistence type="predicted"/>
<feature type="signal peptide" evidence="2">
    <location>
        <begin position="1"/>
        <end position="21"/>
    </location>
</feature>
<gene>
    <name evidence="3" type="ORF">NW762_003070</name>
</gene>
<feature type="compositionally biased region" description="Polar residues" evidence="1">
    <location>
        <begin position="366"/>
        <end position="378"/>
    </location>
</feature>
<protein>
    <recommendedName>
        <fullName evidence="5">Apple domain-containing protein</fullName>
    </recommendedName>
</protein>
<dbReference type="AlphaFoldDB" id="A0A9W8VJ66"/>
<evidence type="ECO:0008006" key="5">
    <source>
        <dbReference type="Google" id="ProtNLM"/>
    </source>
</evidence>
<keyword evidence="4" id="KW-1185">Reference proteome</keyword>
<reference evidence="3" key="1">
    <citation type="submission" date="2022-09" db="EMBL/GenBank/DDBJ databases">
        <title>Fusarium specimens isolated from Avocado Roots.</title>
        <authorList>
            <person name="Stajich J."/>
            <person name="Roper C."/>
            <person name="Heimlech-Rivalta G."/>
        </authorList>
    </citation>
    <scope>NUCLEOTIDE SEQUENCE</scope>
    <source>
        <strain evidence="3">CF00136</strain>
    </source>
</reference>
<feature type="compositionally biased region" description="Polar residues" evidence="1">
    <location>
        <begin position="322"/>
        <end position="339"/>
    </location>
</feature>
<comment type="caution">
    <text evidence="3">The sequence shown here is derived from an EMBL/GenBank/DDBJ whole genome shotgun (WGS) entry which is preliminary data.</text>
</comment>
<dbReference type="Proteomes" id="UP001152049">
    <property type="component" value="Unassembled WGS sequence"/>
</dbReference>
<feature type="compositionally biased region" description="Low complexity" evidence="1">
    <location>
        <begin position="355"/>
        <end position="365"/>
    </location>
</feature>
<feature type="compositionally biased region" description="Polar residues" evidence="1">
    <location>
        <begin position="236"/>
        <end position="314"/>
    </location>
</feature>
<organism evidence="3 4">
    <name type="scientific">Fusarium torreyae</name>
    <dbReference type="NCBI Taxonomy" id="1237075"/>
    <lineage>
        <taxon>Eukaryota</taxon>
        <taxon>Fungi</taxon>
        <taxon>Dikarya</taxon>
        <taxon>Ascomycota</taxon>
        <taxon>Pezizomycotina</taxon>
        <taxon>Sordariomycetes</taxon>
        <taxon>Hypocreomycetidae</taxon>
        <taxon>Hypocreales</taxon>
        <taxon>Nectriaceae</taxon>
        <taxon>Fusarium</taxon>
    </lineage>
</organism>
<dbReference type="EMBL" id="JAOQAZ010000003">
    <property type="protein sequence ID" value="KAJ4268998.1"/>
    <property type="molecule type" value="Genomic_DNA"/>
</dbReference>
<keyword evidence="2" id="KW-0732">Signal</keyword>
<sequence>MRSIVALTTLAILGNFDIALANRCKPHPTSSYTTNTITTAAPTPSETKGPLVVKNEIANGNFAIRNPEKPDDIPGYTIEGQAQIVDNKGYTGDGSKEQGCVELSASNSASERKRGIGNIVSISQQLDDLNIKKKYTVRFFYAVITASSINVCTLSASIGGHQFYTSTILSMGQAIDWNTVLTQTDVPNTQGSFSVSVNCPIGGVAAIYVDSIFMSNQVTPETINDVSLDYGDESDVTSPASTRSLPAESPTSNASSNKESTHEPSTQTKPLSGTYTLTSNTAHTRTDSPTGSDVDTFSPSTESWSGSKTVIDGSTDTRTKEYTSTTGVSTVSNPGTWGPSTELVSDISTHTLDLTTNTRHTPTTTSGYSVSTESSLPSGSRVCPAGAQPPGYCKPVQPRTTQAVPLPGIKVQSDDNQPDAPKACWAYGVPKTGSWGRAKWSKPRQNSIEDCALLCKQEGSNCKAFALNTFDKEVSCSFLYDRLGVSGIDLNKQWSLVWNDFDCFECRDCDIKNTVDVSTETANPALPSTTSLPEFTTGTTVMTSVAPSATASCPNCHRRSSSPSDLICEKIGNLRTGNLNPYANNDFDKATLQTTSEQCATICFQLDDCVASAYDYARRRCIFTNTAITSSVFQEAEYQNPSAYILPWSSRNCWSCSNDCSVGDDSPSKSLTSTVAISEQTTTTPSRTEPPTTFISSYVATTTESTMPQCTLALSDGCVFDQNYENSDCNKYGTFKSIFTLREEEYPWQIDTSNCAALCYHMPNRCKASGWDQDLQKCVFSSRSIHDASFTAGNGDGTQYWRPKRLLRLAGNCAPVGDLRPYSRERGGGL</sequence>
<name>A0A9W8VJ66_9HYPO</name>
<feature type="region of interest" description="Disordered" evidence="1">
    <location>
        <begin position="225"/>
        <end position="339"/>
    </location>
</feature>
<evidence type="ECO:0000313" key="3">
    <source>
        <dbReference type="EMBL" id="KAJ4268998.1"/>
    </source>
</evidence>
<dbReference type="OrthoDB" id="5388283at2759"/>